<dbReference type="AlphaFoldDB" id="A0A8J7LQH0"/>
<evidence type="ECO:0000313" key="2">
    <source>
        <dbReference type="Proteomes" id="UP000640583"/>
    </source>
</evidence>
<reference evidence="1" key="1">
    <citation type="submission" date="2020-10" db="EMBL/GenBank/DDBJ databases">
        <title>Paenihalocynthiibacter styelae gen. nov., sp. nov., isolated from stalked sea squirt Styela clava.</title>
        <authorList>
            <person name="Kim Y.-O."/>
            <person name="Yoon J.-H."/>
        </authorList>
    </citation>
    <scope>NUCLEOTIDE SEQUENCE</scope>
    <source>
        <strain evidence="1">MYP1-1</strain>
    </source>
</reference>
<sequence>MTLKQELAALLGPKGWMTEDVEAFQTDWLKLQSHAPLGVARPANTA</sequence>
<organism evidence="1 2">
    <name type="scientific">Halocynthiibacter styelae</name>
    <dbReference type="NCBI Taxonomy" id="2761955"/>
    <lineage>
        <taxon>Bacteria</taxon>
        <taxon>Pseudomonadati</taxon>
        <taxon>Pseudomonadota</taxon>
        <taxon>Alphaproteobacteria</taxon>
        <taxon>Rhodobacterales</taxon>
        <taxon>Paracoccaceae</taxon>
        <taxon>Halocynthiibacter</taxon>
    </lineage>
</organism>
<accession>A0A8J7LQH0</accession>
<dbReference type="Proteomes" id="UP000640583">
    <property type="component" value="Unassembled WGS sequence"/>
</dbReference>
<protein>
    <submittedName>
        <fullName evidence="1">Uncharacterized protein</fullName>
    </submittedName>
</protein>
<keyword evidence="2" id="KW-1185">Reference proteome</keyword>
<feature type="non-terminal residue" evidence="1">
    <location>
        <position position="46"/>
    </location>
</feature>
<proteinExistence type="predicted"/>
<dbReference type="EMBL" id="JADCKQ010000014">
    <property type="protein sequence ID" value="MBI1495116.1"/>
    <property type="molecule type" value="Genomic_DNA"/>
</dbReference>
<gene>
    <name evidence="1" type="ORF">H1D41_15840</name>
</gene>
<name>A0A8J7LQH0_9RHOB</name>
<evidence type="ECO:0000313" key="1">
    <source>
        <dbReference type="EMBL" id="MBI1495116.1"/>
    </source>
</evidence>
<comment type="caution">
    <text evidence="1">The sequence shown here is derived from an EMBL/GenBank/DDBJ whole genome shotgun (WGS) entry which is preliminary data.</text>
</comment>